<evidence type="ECO:0000313" key="2">
    <source>
        <dbReference type="Proteomes" id="UP000237105"/>
    </source>
</evidence>
<keyword evidence="2" id="KW-1185">Reference proteome</keyword>
<dbReference type="Proteomes" id="UP000237105">
    <property type="component" value="Unassembled WGS sequence"/>
</dbReference>
<dbReference type="AlphaFoldDB" id="A0A2P5BFJ4"/>
<reference evidence="2" key="1">
    <citation type="submission" date="2016-06" db="EMBL/GenBank/DDBJ databases">
        <title>Parallel loss of symbiosis genes in relatives of nitrogen-fixing non-legume Parasponia.</title>
        <authorList>
            <person name="Van Velzen R."/>
            <person name="Holmer R."/>
            <person name="Bu F."/>
            <person name="Rutten L."/>
            <person name="Van Zeijl A."/>
            <person name="Liu W."/>
            <person name="Santuari L."/>
            <person name="Cao Q."/>
            <person name="Sharma T."/>
            <person name="Shen D."/>
            <person name="Roswanjaya Y."/>
            <person name="Wardhani T."/>
            <person name="Kalhor M.S."/>
            <person name="Jansen J."/>
            <person name="Van den Hoogen J."/>
            <person name="Gungor B."/>
            <person name="Hartog M."/>
            <person name="Hontelez J."/>
            <person name="Verver J."/>
            <person name="Yang W.-C."/>
            <person name="Schijlen E."/>
            <person name="Repin R."/>
            <person name="Schilthuizen M."/>
            <person name="Schranz E."/>
            <person name="Heidstra R."/>
            <person name="Miyata K."/>
            <person name="Fedorova E."/>
            <person name="Kohlen W."/>
            <person name="Bisseling T."/>
            <person name="Smit S."/>
            <person name="Geurts R."/>
        </authorList>
    </citation>
    <scope>NUCLEOTIDE SEQUENCE [LARGE SCALE GENOMIC DNA]</scope>
    <source>
        <strain evidence="2">cv. WU1-14</strain>
    </source>
</reference>
<comment type="caution">
    <text evidence="1">The sequence shown here is derived from an EMBL/GenBank/DDBJ whole genome shotgun (WGS) entry which is preliminary data.</text>
</comment>
<evidence type="ECO:0000313" key="1">
    <source>
        <dbReference type="EMBL" id="PON47564.1"/>
    </source>
</evidence>
<protein>
    <submittedName>
        <fullName evidence="1">Uncharacterized protein</fullName>
    </submittedName>
</protein>
<gene>
    <name evidence="1" type="ORF">PanWU01x14_243230</name>
</gene>
<accession>A0A2P5BFJ4</accession>
<organism evidence="1 2">
    <name type="scientific">Parasponia andersonii</name>
    <name type="common">Sponia andersonii</name>
    <dbReference type="NCBI Taxonomy" id="3476"/>
    <lineage>
        <taxon>Eukaryota</taxon>
        <taxon>Viridiplantae</taxon>
        <taxon>Streptophyta</taxon>
        <taxon>Embryophyta</taxon>
        <taxon>Tracheophyta</taxon>
        <taxon>Spermatophyta</taxon>
        <taxon>Magnoliopsida</taxon>
        <taxon>eudicotyledons</taxon>
        <taxon>Gunneridae</taxon>
        <taxon>Pentapetalae</taxon>
        <taxon>rosids</taxon>
        <taxon>fabids</taxon>
        <taxon>Rosales</taxon>
        <taxon>Cannabaceae</taxon>
        <taxon>Parasponia</taxon>
    </lineage>
</organism>
<name>A0A2P5BFJ4_PARAD</name>
<proteinExistence type="predicted"/>
<dbReference type="EMBL" id="JXTB01000292">
    <property type="protein sequence ID" value="PON47564.1"/>
    <property type="molecule type" value="Genomic_DNA"/>
</dbReference>
<sequence>MLALWDSRRSSMTRENVRRGNSCAIKTCQQTSKMLALWDSRRSSMTRENVRRGNSCATKTCLQTSKMLALWDSRRASTTRENVRRGNCCATKNLSADLENNPTLGIEWCNKTLVDDPRKRTKRKGVCNPKACQRTPQGTLLAT</sequence>